<dbReference type="RefSeq" id="WP_106624256.1">
    <property type="nucleotide sequence ID" value="NZ_CP032819.1"/>
</dbReference>
<dbReference type="InterPro" id="IPR041497">
    <property type="entry name" value="Thump-like"/>
</dbReference>
<dbReference type="Pfam" id="PF18096">
    <property type="entry name" value="Thump_like"/>
    <property type="match status" value="1"/>
</dbReference>
<dbReference type="InterPro" id="IPR029063">
    <property type="entry name" value="SAM-dependent_MTases_sf"/>
</dbReference>
<dbReference type="Pfam" id="PF22013">
    <property type="entry name" value="PG_1098_Fer"/>
    <property type="match status" value="1"/>
</dbReference>
<organism evidence="3 4">
    <name type="scientific">Butyricimonas faecalis</name>
    <dbReference type="NCBI Taxonomy" id="2093856"/>
    <lineage>
        <taxon>Bacteria</taxon>
        <taxon>Pseudomonadati</taxon>
        <taxon>Bacteroidota</taxon>
        <taxon>Bacteroidia</taxon>
        <taxon>Bacteroidales</taxon>
        <taxon>Odoribacteraceae</taxon>
        <taxon>Butyricimonas</taxon>
    </lineage>
</organism>
<dbReference type="SUPFAM" id="SSF53335">
    <property type="entry name" value="S-adenosyl-L-methionine-dependent methyltransferases"/>
    <property type="match status" value="1"/>
</dbReference>
<name>A0A3S9VNK3_9BACT</name>
<dbReference type="GO" id="GO:0008168">
    <property type="term" value="F:methyltransferase activity"/>
    <property type="evidence" value="ECO:0007669"/>
    <property type="project" value="UniProtKB-KW"/>
</dbReference>
<feature type="domain" description="PG-1098 ferredoxin-like" evidence="2">
    <location>
        <begin position="276"/>
        <end position="319"/>
    </location>
</feature>
<dbReference type="InterPro" id="IPR054168">
    <property type="entry name" value="PG_1098_Fer"/>
</dbReference>
<dbReference type="Gene3D" id="1.10.10.1110">
    <property type="entry name" value="Methyltransferase PG1098, N-terminal domain"/>
    <property type="match status" value="1"/>
</dbReference>
<feature type="domain" description="THUMP-like" evidence="1">
    <location>
        <begin position="320"/>
        <end position="389"/>
    </location>
</feature>
<evidence type="ECO:0000313" key="3">
    <source>
        <dbReference type="EMBL" id="AZS28107.1"/>
    </source>
</evidence>
<dbReference type="CDD" id="cd02440">
    <property type="entry name" value="AdoMet_MTases"/>
    <property type="match status" value="1"/>
</dbReference>
<evidence type="ECO:0000259" key="1">
    <source>
        <dbReference type="Pfam" id="PF18096"/>
    </source>
</evidence>
<dbReference type="Gene3D" id="3.40.50.150">
    <property type="entry name" value="Vaccinia Virus protein VP39"/>
    <property type="match status" value="1"/>
</dbReference>
<gene>
    <name evidence="3" type="ORF">D8S85_00110</name>
</gene>
<proteinExistence type="predicted"/>
<sequence length="391" mass="44310">MPLNPNISRFIREHLDDNPDQLLWKKNDYPDNRVVIAVEQIQARENIKDKLPSWYACRDIFYPSKLSTEQCSSETTALYKSRLATGDSLCDLTGGLGVDTYFFSRQVGKVTYVERDELYCESARSNFRALGATNIEVVHADATTVANNVFADTYYIDPARRTTDNKRVFALTDYAPNVLEIKETLLRQGQRLIIKISPMADLSAVLQLLPETTDVHVISVRNECKELLFVLGKTPANQTVNIHTVNFATDSEQRFSFPLEEEKDAQPHYTSHVGTYLYEPNSSILKSGAFKLVAARYGVEKLHPHSHLYTSDHLVEDFPGRSFHVKEILDFSSKLLKQISHTIPKANITTRNFKLSVNELRSRSKIKDGGTVYLFATTLNDGRAVLVRAEK</sequence>
<accession>A0A3S9VNK3</accession>
<dbReference type="GO" id="GO:0032259">
    <property type="term" value="P:methylation"/>
    <property type="evidence" value="ECO:0007669"/>
    <property type="project" value="UniProtKB-KW"/>
</dbReference>
<dbReference type="AlphaFoldDB" id="A0A3S9VNK3"/>
<keyword evidence="3" id="KW-0489">Methyltransferase</keyword>
<dbReference type="KEGG" id="buy:D8S85_00110"/>
<keyword evidence="3" id="KW-0808">Transferase</keyword>
<dbReference type="EMBL" id="CP032819">
    <property type="protein sequence ID" value="AZS28107.1"/>
    <property type="molecule type" value="Genomic_DNA"/>
</dbReference>
<evidence type="ECO:0000259" key="2">
    <source>
        <dbReference type="Pfam" id="PF22013"/>
    </source>
</evidence>
<reference evidence="3 4" key="1">
    <citation type="submission" date="2018-10" db="EMBL/GenBank/DDBJ databases">
        <title>Butyricimonas faecalis sp. nov., isolated from human faeces and emended description of the genus Butyricimonas.</title>
        <authorList>
            <person name="Le Roy T."/>
            <person name="Van der Smissen P."/>
            <person name="Paquot A."/>
            <person name="Delzenne N."/>
            <person name="Muccioli G."/>
            <person name="Collet J.-F."/>
            <person name="Cani P.D."/>
        </authorList>
    </citation>
    <scope>NUCLEOTIDE SEQUENCE [LARGE SCALE GENOMIC DNA]</scope>
    <source>
        <strain evidence="3 4">H184</strain>
    </source>
</reference>
<evidence type="ECO:0000313" key="4">
    <source>
        <dbReference type="Proteomes" id="UP000270673"/>
    </source>
</evidence>
<protein>
    <submittedName>
        <fullName evidence="3">SAM-dependent methyltransferase</fullName>
    </submittedName>
</protein>
<dbReference type="OrthoDB" id="1000417at2"/>
<keyword evidence="4" id="KW-1185">Reference proteome</keyword>
<dbReference type="Proteomes" id="UP000270673">
    <property type="component" value="Chromosome"/>
</dbReference>